<dbReference type="InterPro" id="IPR002156">
    <property type="entry name" value="RNaseH_domain"/>
</dbReference>
<dbReference type="Pfam" id="PF13456">
    <property type="entry name" value="RVT_3"/>
    <property type="match status" value="1"/>
</dbReference>
<keyword evidence="3" id="KW-1185">Reference proteome</keyword>
<organism evidence="2 3">
    <name type="scientific">Gossypium schwendimanii</name>
    <name type="common">Cotton</name>
    <dbReference type="NCBI Taxonomy" id="34291"/>
    <lineage>
        <taxon>Eukaryota</taxon>
        <taxon>Viridiplantae</taxon>
        <taxon>Streptophyta</taxon>
        <taxon>Embryophyta</taxon>
        <taxon>Tracheophyta</taxon>
        <taxon>Spermatophyta</taxon>
        <taxon>Magnoliopsida</taxon>
        <taxon>eudicotyledons</taxon>
        <taxon>Gunneridae</taxon>
        <taxon>Pentapetalae</taxon>
        <taxon>rosids</taxon>
        <taxon>malvids</taxon>
        <taxon>Malvales</taxon>
        <taxon>Malvaceae</taxon>
        <taxon>Malvoideae</taxon>
        <taxon>Gossypium</taxon>
    </lineage>
</organism>
<evidence type="ECO:0000313" key="2">
    <source>
        <dbReference type="EMBL" id="MBA0855715.1"/>
    </source>
</evidence>
<dbReference type="GO" id="GO:0004523">
    <property type="term" value="F:RNA-DNA hybrid ribonuclease activity"/>
    <property type="evidence" value="ECO:0007669"/>
    <property type="project" value="InterPro"/>
</dbReference>
<dbReference type="GO" id="GO:0003676">
    <property type="term" value="F:nucleic acid binding"/>
    <property type="evidence" value="ECO:0007669"/>
    <property type="project" value="InterPro"/>
</dbReference>
<evidence type="ECO:0000259" key="1">
    <source>
        <dbReference type="Pfam" id="PF13456"/>
    </source>
</evidence>
<dbReference type="InterPro" id="IPR012337">
    <property type="entry name" value="RNaseH-like_sf"/>
</dbReference>
<dbReference type="InterPro" id="IPR036397">
    <property type="entry name" value="RNaseH_sf"/>
</dbReference>
<dbReference type="SUPFAM" id="SSF53098">
    <property type="entry name" value="Ribonuclease H-like"/>
    <property type="match status" value="1"/>
</dbReference>
<protein>
    <recommendedName>
        <fullName evidence="1">RNase H type-1 domain-containing protein</fullName>
    </recommendedName>
</protein>
<reference evidence="2 3" key="1">
    <citation type="journal article" date="2019" name="Genome Biol. Evol.">
        <title>Insights into the evolution of the New World diploid cottons (Gossypium, subgenus Houzingenia) based on genome sequencing.</title>
        <authorList>
            <person name="Grover C.E."/>
            <person name="Arick M.A. 2nd"/>
            <person name="Thrash A."/>
            <person name="Conover J.L."/>
            <person name="Sanders W.S."/>
            <person name="Peterson D.G."/>
            <person name="Frelichowski J.E."/>
            <person name="Scheffler J.A."/>
            <person name="Scheffler B.E."/>
            <person name="Wendel J.F."/>
        </authorList>
    </citation>
    <scope>NUCLEOTIDE SEQUENCE [LARGE SCALE GENOMIC DNA]</scope>
    <source>
        <strain evidence="2">1</strain>
        <tissue evidence="2">Leaf</tissue>
    </source>
</reference>
<accession>A0A7J9LAD0</accession>
<dbReference type="AlphaFoldDB" id="A0A7J9LAD0"/>
<comment type="caution">
    <text evidence="2">The sequence shown here is derived from an EMBL/GenBank/DDBJ whole genome shotgun (WGS) entry which is preliminary data.</text>
</comment>
<name>A0A7J9LAD0_GOSSC</name>
<feature type="domain" description="RNase H type-1" evidence="1">
    <location>
        <begin position="2"/>
        <end position="58"/>
    </location>
</feature>
<dbReference type="OrthoDB" id="998509at2759"/>
<gene>
    <name evidence="2" type="ORF">Goshw_017910</name>
</gene>
<dbReference type="Proteomes" id="UP000593576">
    <property type="component" value="Unassembled WGS sequence"/>
</dbReference>
<evidence type="ECO:0000313" key="3">
    <source>
        <dbReference type="Proteomes" id="UP000593576"/>
    </source>
</evidence>
<proteinExistence type="predicted"/>
<dbReference type="EMBL" id="JABFAF010000005">
    <property type="protein sequence ID" value="MBA0855715.1"/>
    <property type="molecule type" value="Genomic_DNA"/>
</dbReference>
<dbReference type="Gene3D" id="3.30.420.10">
    <property type="entry name" value="Ribonuclease H-like superfamily/Ribonuclease H"/>
    <property type="match status" value="1"/>
</dbReference>
<sequence length="66" mass="7743">MIQAHNLEVVKIIQERQKVNSNSALVRRIFQLLQLVGFWRIQHFPREENRVADSLAKMVSEKKDGV</sequence>